<keyword evidence="3 5" id="KW-0547">Nucleotide-binding</keyword>
<dbReference type="EMBL" id="CP078093">
    <property type="protein sequence ID" value="QXM07377.1"/>
    <property type="molecule type" value="Genomic_DNA"/>
</dbReference>
<organism evidence="7 8">
    <name type="scientific">Crassaminicella indica</name>
    <dbReference type="NCBI Taxonomy" id="2855394"/>
    <lineage>
        <taxon>Bacteria</taxon>
        <taxon>Bacillati</taxon>
        <taxon>Bacillota</taxon>
        <taxon>Clostridia</taxon>
        <taxon>Eubacteriales</taxon>
        <taxon>Clostridiaceae</taxon>
        <taxon>Crassaminicella</taxon>
    </lineage>
</organism>
<dbReference type="RefSeq" id="WP_218284061.1">
    <property type="nucleotide sequence ID" value="NZ_CP078093.1"/>
</dbReference>
<name>A0ABX8RE83_9CLOT</name>
<comment type="function">
    <text evidence="5">Required for the formation of a threonylcarbamoyl group on adenosine at position 37 (t(6)A37) in tRNAs that read codons beginning with adenine.</text>
</comment>
<evidence type="ECO:0000256" key="3">
    <source>
        <dbReference type="ARBA" id="ARBA00022741"/>
    </source>
</evidence>
<evidence type="ECO:0000259" key="6">
    <source>
        <dbReference type="PROSITE" id="PS51163"/>
    </source>
</evidence>
<dbReference type="PROSITE" id="PS51163">
    <property type="entry name" value="YRDC"/>
    <property type="match status" value="1"/>
</dbReference>
<sequence>METKVYEIDPKAIDEAQLEASAQVLRSGGTVAFPTETVYGLGANALDEKAVKKIFEAKGRPSDNPLIVHISKLNELDALVEEIPPNAKKVMERFWPGPITIILKRTDKIPDVITAGLDTVAIRMPSHPIANKLIEMAGVPVAAPSANLSGKPSPTKAEHVIHDLKGKVDVIISGGNCDVGLESTVVDMTGNIPMILRPGGVTKEHLEEIFEKVEVDKAIEEGNQALTPKSPGMKYTHYSPQAEVIILEGDMESVVKAIHKLQEEKEAQGLRVGIMCTDETKKLYKNGVVISMGSRKDLATIANHLFAVLRQFDAAGVDIIYAEGVEQKLLGHAVMNRMIKAAGYHVVKVGR</sequence>
<evidence type="ECO:0000313" key="8">
    <source>
        <dbReference type="Proteomes" id="UP000886818"/>
    </source>
</evidence>
<evidence type="ECO:0000256" key="1">
    <source>
        <dbReference type="ARBA" id="ARBA00022694"/>
    </source>
</evidence>
<dbReference type="InterPro" id="IPR050156">
    <property type="entry name" value="TC-AMP_synthase_SUA5"/>
</dbReference>
<comment type="catalytic activity">
    <reaction evidence="5">
        <text>L-threonine + hydrogencarbonate + ATP = L-threonylcarbamoyladenylate + diphosphate + H2O</text>
        <dbReference type="Rhea" id="RHEA:36407"/>
        <dbReference type="ChEBI" id="CHEBI:15377"/>
        <dbReference type="ChEBI" id="CHEBI:17544"/>
        <dbReference type="ChEBI" id="CHEBI:30616"/>
        <dbReference type="ChEBI" id="CHEBI:33019"/>
        <dbReference type="ChEBI" id="CHEBI:57926"/>
        <dbReference type="ChEBI" id="CHEBI:73682"/>
        <dbReference type="EC" id="2.7.7.87"/>
    </reaction>
</comment>
<evidence type="ECO:0000256" key="5">
    <source>
        <dbReference type="PIRNR" id="PIRNR004930"/>
    </source>
</evidence>
<keyword evidence="4 5" id="KW-0067">ATP-binding</keyword>
<proteinExistence type="inferred from homology"/>
<dbReference type="InterPro" id="IPR005145">
    <property type="entry name" value="Sua5_C"/>
</dbReference>
<reference evidence="7" key="1">
    <citation type="submission" date="2021-07" db="EMBL/GenBank/DDBJ databases">
        <title>Complete genome sequence of Crassaminicella sp. 143-21, isolated from a deep-sea hydrothermal vent.</title>
        <authorList>
            <person name="Li X."/>
        </authorList>
    </citation>
    <scope>NUCLEOTIDE SEQUENCE</scope>
    <source>
        <strain evidence="7">143-21</strain>
    </source>
</reference>
<keyword evidence="5" id="KW-0808">Transferase</keyword>
<comment type="similarity">
    <text evidence="5">Belongs to the SUA5 family.</text>
</comment>
<keyword evidence="5" id="KW-0963">Cytoplasm</keyword>
<dbReference type="PANTHER" id="PTHR17490">
    <property type="entry name" value="SUA5"/>
    <property type="match status" value="1"/>
</dbReference>
<evidence type="ECO:0000313" key="7">
    <source>
        <dbReference type="EMBL" id="QXM07377.1"/>
    </source>
</evidence>
<dbReference type="Proteomes" id="UP000886818">
    <property type="component" value="Chromosome"/>
</dbReference>
<protein>
    <recommendedName>
        <fullName evidence="5">Threonylcarbamoyl-AMP synthase</fullName>
        <shortName evidence="5">TC-AMP synthase</shortName>
        <ecNumber evidence="5">2.7.7.87</ecNumber>
    </recommendedName>
    <alternativeName>
        <fullName evidence="5">L-threonylcarbamoyladenylate synthase</fullName>
    </alternativeName>
</protein>
<dbReference type="Pfam" id="PF03481">
    <property type="entry name" value="Sua5_C"/>
    <property type="match status" value="1"/>
</dbReference>
<dbReference type="EC" id="2.7.7.87" evidence="5"/>
<gene>
    <name evidence="7" type="ORF">KVH43_03100</name>
</gene>
<dbReference type="NCBIfam" id="TIGR00057">
    <property type="entry name" value="L-threonylcarbamoyladenylate synthase"/>
    <property type="match status" value="1"/>
</dbReference>
<evidence type="ECO:0000256" key="2">
    <source>
        <dbReference type="ARBA" id="ARBA00022695"/>
    </source>
</evidence>
<keyword evidence="8" id="KW-1185">Reference proteome</keyword>
<dbReference type="InterPro" id="IPR006070">
    <property type="entry name" value="Sua5-like_dom"/>
</dbReference>
<dbReference type="PIRSF" id="PIRSF004930">
    <property type="entry name" value="Tln_factor_SUA5"/>
    <property type="match status" value="1"/>
</dbReference>
<comment type="subcellular location">
    <subcellularLocation>
        <location evidence="5">Cytoplasm</location>
    </subcellularLocation>
</comment>
<keyword evidence="1 5" id="KW-0819">tRNA processing</keyword>
<dbReference type="InterPro" id="IPR010923">
    <property type="entry name" value="T(6)A37_SUA5"/>
</dbReference>
<dbReference type="Pfam" id="PF01300">
    <property type="entry name" value="Sua5_yciO_yrdC"/>
    <property type="match status" value="1"/>
</dbReference>
<dbReference type="PANTHER" id="PTHR17490:SF16">
    <property type="entry name" value="THREONYLCARBAMOYL-AMP SYNTHASE"/>
    <property type="match status" value="1"/>
</dbReference>
<keyword evidence="2 5" id="KW-0548">Nucleotidyltransferase</keyword>
<accession>A0ABX8RE83</accession>
<evidence type="ECO:0000256" key="4">
    <source>
        <dbReference type="ARBA" id="ARBA00022840"/>
    </source>
</evidence>
<feature type="domain" description="YrdC-like" evidence="6">
    <location>
        <begin position="15"/>
        <end position="201"/>
    </location>
</feature>